<protein>
    <submittedName>
        <fullName evidence="3">Pimeloyl-ACP methyl ester carboxylesterase</fullName>
    </submittedName>
</protein>
<dbReference type="PANTHER" id="PTHR43798">
    <property type="entry name" value="MONOACYLGLYCEROL LIPASE"/>
    <property type="match status" value="1"/>
</dbReference>
<sequence>MPFARFREVTLHYAHQGGEGRVLLLVHGWGGDGRAWGPVVAALPPGMRVIAADLRGHGRSSAPPSGYRPADLAGDLVALLDLLGVAEAVPVGHSMGAQVATVLAVEHPERVPALVVIDPAYGASAEEELRFAGRMAALRAGGARAAARQLALPPGPIRDQVLATPDHVLAQCYEGLYLAPGAFGARPATAAYLARRRVPALCLRSRPEPAAWEESLPAPPGSRVVTWPGTGHWPHLERPAAFARLLVEWLDGLDRRAGECARVSPPSPSA</sequence>
<dbReference type="EMBL" id="JACHGN010000002">
    <property type="protein sequence ID" value="MBB5131498.1"/>
    <property type="molecule type" value="Genomic_DNA"/>
</dbReference>
<evidence type="ECO:0000256" key="1">
    <source>
        <dbReference type="ARBA" id="ARBA00022801"/>
    </source>
</evidence>
<name>A0A840NVD7_9ACTN</name>
<feature type="domain" description="AB hydrolase-1" evidence="2">
    <location>
        <begin position="22"/>
        <end position="133"/>
    </location>
</feature>
<dbReference type="GO" id="GO:0016787">
    <property type="term" value="F:hydrolase activity"/>
    <property type="evidence" value="ECO:0007669"/>
    <property type="project" value="UniProtKB-KW"/>
</dbReference>
<evidence type="ECO:0000259" key="2">
    <source>
        <dbReference type="Pfam" id="PF00561"/>
    </source>
</evidence>
<reference evidence="3 4" key="1">
    <citation type="submission" date="2020-08" db="EMBL/GenBank/DDBJ databases">
        <title>Genomic Encyclopedia of Type Strains, Phase IV (KMG-IV): sequencing the most valuable type-strain genomes for metagenomic binning, comparative biology and taxonomic classification.</title>
        <authorList>
            <person name="Goeker M."/>
        </authorList>
    </citation>
    <scope>NUCLEOTIDE SEQUENCE [LARGE SCALE GENOMIC DNA]</scope>
    <source>
        <strain evidence="3 4">DSM 45615</strain>
    </source>
</reference>
<dbReference type="InterPro" id="IPR029058">
    <property type="entry name" value="AB_hydrolase_fold"/>
</dbReference>
<evidence type="ECO:0000313" key="4">
    <source>
        <dbReference type="Proteomes" id="UP000578449"/>
    </source>
</evidence>
<evidence type="ECO:0000313" key="3">
    <source>
        <dbReference type="EMBL" id="MBB5131498.1"/>
    </source>
</evidence>
<accession>A0A840NVD7</accession>
<dbReference type="PRINTS" id="PR00111">
    <property type="entry name" value="ABHYDROLASE"/>
</dbReference>
<dbReference type="InterPro" id="IPR050266">
    <property type="entry name" value="AB_hydrolase_sf"/>
</dbReference>
<dbReference type="Gene3D" id="3.40.50.1820">
    <property type="entry name" value="alpha/beta hydrolase"/>
    <property type="match status" value="1"/>
</dbReference>
<dbReference type="InterPro" id="IPR000073">
    <property type="entry name" value="AB_hydrolase_1"/>
</dbReference>
<organism evidence="3 4">
    <name type="scientific">Thermocatellispora tengchongensis</name>
    <dbReference type="NCBI Taxonomy" id="1073253"/>
    <lineage>
        <taxon>Bacteria</taxon>
        <taxon>Bacillati</taxon>
        <taxon>Actinomycetota</taxon>
        <taxon>Actinomycetes</taxon>
        <taxon>Streptosporangiales</taxon>
        <taxon>Streptosporangiaceae</taxon>
        <taxon>Thermocatellispora</taxon>
    </lineage>
</organism>
<dbReference type="AlphaFoldDB" id="A0A840NVD7"/>
<dbReference type="RefSeq" id="WP_185048314.1">
    <property type="nucleotide sequence ID" value="NZ_BAABIX010000022.1"/>
</dbReference>
<keyword evidence="1" id="KW-0378">Hydrolase</keyword>
<gene>
    <name evidence="3" type="ORF">HNP84_001204</name>
</gene>
<dbReference type="Proteomes" id="UP000578449">
    <property type="component" value="Unassembled WGS sequence"/>
</dbReference>
<comment type="caution">
    <text evidence="3">The sequence shown here is derived from an EMBL/GenBank/DDBJ whole genome shotgun (WGS) entry which is preliminary data.</text>
</comment>
<dbReference type="GO" id="GO:0016020">
    <property type="term" value="C:membrane"/>
    <property type="evidence" value="ECO:0007669"/>
    <property type="project" value="TreeGrafter"/>
</dbReference>
<proteinExistence type="predicted"/>
<dbReference type="SUPFAM" id="SSF53474">
    <property type="entry name" value="alpha/beta-Hydrolases"/>
    <property type="match status" value="1"/>
</dbReference>
<keyword evidence="4" id="KW-1185">Reference proteome</keyword>
<dbReference type="Pfam" id="PF00561">
    <property type="entry name" value="Abhydrolase_1"/>
    <property type="match status" value="1"/>
</dbReference>
<dbReference type="PANTHER" id="PTHR43798:SF31">
    <property type="entry name" value="AB HYDROLASE SUPERFAMILY PROTEIN YCLE"/>
    <property type="match status" value="1"/>
</dbReference>